<feature type="transmembrane region" description="Helical" evidence="4">
    <location>
        <begin position="118"/>
        <end position="140"/>
    </location>
</feature>
<dbReference type="Pfam" id="PF04145">
    <property type="entry name" value="Ctr"/>
    <property type="match status" value="2"/>
</dbReference>
<keyword evidence="4" id="KW-0186">Copper</keyword>
<keyword evidence="2 4" id="KW-1133">Transmembrane helix</keyword>
<keyword evidence="4" id="KW-0187">Copper transport</keyword>
<keyword evidence="4" id="KW-0406">Ion transport</keyword>
<keyword evidence="6" id="KW-1185">Reference proteome</keyword>
<dbReference type="PANTHER" id="PTHR12483:SF30">
    <property type="entry name" value="COPPER TRANSPORT PROTEIN"/>
    <property type="match status" value="1"/>
</dbReference>
<evidence type="ECO:0000313" key="6">
    <source>
        <dbReference type="Proteomes" id="UP000887575"/>
    </source>
</evidence>
<keyword evidence="4" id="KW-0813">Transport</keyword>
<name>A0AAF3J2Q7_9BILA</name>
<dbReference type="Proteomes" id="UP000887575">
    <property type="component" value="Unassembled WGS sequence"/>
</dbReference>
<evidence type="ECO:0000313" key="7">
    <source>
        <dbReference type="WBParaSite" id="MBELARI_LOCUS12525.1"/>
    </source>
</evidence>
<keyword evidence="1 4" id="KW-0812">Transmembrane</keyword>
<feature type="region of interest" description="Disordered" evidence="5">
    <location>
        <begin position="1"/>
        <end position="25"/>
    </location>
</feature>
<dbReference type="GO" id="GO:0016020">
    <property type="term" value="C:membrane"/>
    <property type="evidence" value="ECO:0007669"/>
    <property type="project" value="UniProtKB-SubCell"/>
</dbReference>
<dbReference type="AlphaFoldDB" id="A0AAF3J2Q7"/>
<dbReference type="PANTHER" id="PTHR12483">
    <property type="entry name" value="SOLUTE CARRIER FAMILY 31 COPPER TRANSPORTERS"/>
    <property type="match status" value="1"/>
</dbReference>
<feature type="transmembrane region" description="Helical" evidence="4">
    <location>
        <begin position="52"/>
        <end position="72"/>
    </location>
</feature>
<keyword evidence="3 4" id="KW-0472">Membrane</keyword>
<sequence length="163" mass="18855">MAGHDHSAHAHHPANFQQESTTMPSHEMGHSMSFHFGQMETILFKWWMPDSAGGMFFSCLLVFLFCVAYETVKFFRQYRDIRNALETTLVEPEARLRFSPKISAQALVDLPLHIIQIIFAYALMLIFMTFNVWLCLAIVLGESLSHLFYRITFPHINSIESHC</sequence>
<protein>
    <recommendedName>
        <fullName evidence="4">Copper transport protein</fullName>
    </recommendedName>
</protein>
<evidence type="ECO:0000256" key="2">
    <source>
        <dbReference type="ARBA" id="ARBA00022989"/>
    </source>
</evidence>
<evidence type="ECO:0000256" key="3">
    <source>
        <dbReference type="ARBA" id="ARBA00023136"/>
    </source>
</evidence>
<comment type="subcellular location">
    <subcellularLocation>
        <location evidence="4">Membrane</location>
        <topology evidence="4">Multi-pass membrane protein</topology>
    </subcellularLocation>
</comment>
<comment type="similarity">
    <text evidence="4">Belongs to the copper transporter (Ctr) (TC 1.A.56) family. SLC31A subfamily.</text>
</comment>
<reference evidence="7" key="1">
    <citation type="submission" date="2024-02" db="UniProtKB">
        <authorList>
            <consortium name="WormBaseParasite"/>
        </authorList>
    </citation>
    <scope>IDENTIFICATION</scope>
</reference>
<dbReference type="GO" id="GO:0005375">
    <property type="term" value="F:copper ion transmembrane transporter activity"/>
    <property type="evidence" value="ECO:0007669"/>
    <property type="project" value="UniProtKB-UniRule"/>
</dbReference>
<evidence type="ECO:0000256" key="1">
    <source>
        <dbReference type="ARBA" id="ARBA00022692"/>
    </source>
</evidence>
<accession>A0AAF3J2Q7</accession>
<proteinExistence type="inferred from homology"/>
<evidence type="ECO:0000256" key="5">
    <source>
        <dbReference type="SAM" id="MobiDB-lite"/>
    </source>
</evidence>
<evidence type="ECO:0000256" key="4">
    <source>
        <dbReference type="RuleBase" id="RU367022"/>
    </source>
</evidence>
<organism evidence="6 7">
    <name type="scientific">Mesorhabditis belari</name>
    <dbReference type="NCBI Taxonomy" id="2138241"/>
    <lineage>
        <taxon>Eukaryota</taxon>
        <taxon>Metazoa</taxon>
        <taxon>Ecdysozoa</taxon>
        <taxon>Nematoda</taxon>
        <taxon>Chromadorea</taxon>
        <taxon>Rhabditida</taxon>
        <taxon>Rhabditina</taxon>
        <taxon>Rhabditomorpha</taxon>
        <taxon>Rhabditoidea</taxon>
        <taxon>Rhabditidae</taxon>
        <taxon>Mesorhabditinae</taxon>
        <taxon>Mesorhabditis</taxon>
    </lineage>
</organism>
<dbReference type="WBParaSite" id="MBELARI_LOCUS12525.1">
    <property type="protein sequence ID" value="MBELARI_LOCUS12525.1"/>
    <property type="gene ID" value="MBELARI_LOCUS12525"/>
</dbReference>
<dbReference type="InterPro" id="IPR007274">
    <property type="entry name" value="Cop_transporter"/>
</dbReference>
<feature type="compositionally biased region" description="Polar residues" evidence="5">
    <location>
        <begin position="15"/>
        <end position="24"/>
    </location>
</feature>